<dbReference type="Proteomes" id="UP000444401">
    <property type="component" value="Unassembled WGS sequence"/>
</dbReference>
<dbReference type="SUPFAM" id="SSF69047">
    <property type="entry name" value="Hypothetical protein YjbJ"/>
    <property type="match status" value="1"/>
</dbReference>
<dbReference type="RefSeq" id="WP_160733044.1">
    <property type="nucleotide sequence ID" value="NZ_CP139719.1"/>
</dbReference>
<evidence type="ECO:0000313" key="3">
    <source>
        <dbReference type="Proteomes" id="UP000444401"/>
    </source>
</evidence>
<gene>
    <name evidence="2" type="ORF">GRI72_06160</name>
</gene>
<dbReference type="Gene3D" id="1.10.1470.10">
    <property type="entry name" value="YjbJ"/>
    <property type="match status" value="1"/>
</dbReference>
<evidence type="ECO:0000313" key="2">
    <source>
        <dbReference type="EMBL" id="MXO68408.1"/>
    </source>
</evidence>
<name>A0ABW9UW78_9SPHN</name>
<dbReference type="InterPro" id="IPR036629">
    <property type="entry name" value="YjbJ_sf"/>
</dbReference>
<keyword evidence="3" id="KW-1185">Reference proteome</keyword>
<feature type="region of interest" description="Disordered" evidence="1">
    <location>
        <begin position="1"/>
        <end position="60"/>
    </location>
</feature>
<reference evidence="2 3" key="1">
    <citation type="submission" date="2019-12" db="EMBL/GenBank/DDBJ databases">
        <title>Genomic-based taxomic classification of the family Erythrobacteraceae.</title>
        <authorList>
            <person name="Xu L."/>
        </authorList>
    </citation>
    <scope>NUCLEOTIDE SEQUENCE [LARGE SCALE GENOMIC DNA]</scope>
    <source>
        <strain evidence="2 3">H32</strain>
    </source>
</reference>
<dbReference type="EMBL" id="WTYO01000002">
    <property type="protein sequence ID" value="MXO68408.1"/>
    <property type="molecule type" value="Genomic_DNA"/>
</dbReference>
<accession>A0ABW9UW78</accession>
<comment type="caution">
    <text evidence="2">The sequence shown here is derived from an EMBL/GenBank/DDBJ whole genome shotgun (WGS) entry which is preliminary data.</text>
</comment>
<protein>
    <submittedName>
        <fullName evidence="2">CsbD family protein</fullName>
    </submittedName>
</protein>
<sequence>MGELKDKAKGMGNEVAGNAKQAAAEFSGNPRLDEEGKAQERKGEAQNLKGEVKGATGDKV</sequence>
<evidence type="ECO:0000256" key="1">
    <source>
        <dbReference type="SAM" id="MobiDB-lite"/>
    </source>
</evidence>
<organism evidence="2 3">
    <name type="scientific">Pelagerythrobacter marinus</name>
    <dbReference type="NCBI Taxonomy" id="538382"/>
    <lineage>
        <taxon>Bacteria</taxon>
        <taxon>Pseudomonadati</taxon>
        <taxon>Pseudomonadota</taxon>
        <taxon>Alphaproteobacteria</taxon>
        <taxon>Sphingomonadales</taxon>
        <taxon>Erythrobacteraceae</taxon>
        <taxon>Pelagerythrobacter</taxon>
    </lineage>
</organism>
<proteinExistence type="predicted"/>
<feature type="compositionally biased region" description="Basic and acidic residues" evidence="1">
    <location>
        <begin position="31"/>
        <end position="60"/>
    </location>
</feature>